<dbReference type="KEGG" id="glt:GlitD10_1614"/>
<dbReference type="AlphaFoldDB" id="A0A1J0ADC6"/>
<feature type="domain" description="AB hydrolase-1" evidence="1">
    <location>
        <begin position="27"/>
        <end position="270"/>
    </location>
</feature>
<dbReference type="PRINTS" id="PR00111">
    <property type="entry name" value="ABHYDROLASE"/>
</dbReference>
<sequence length="288" mass="32168">MKHQRYWFWRGYRVRYGYQGSQTQGVPLLLVHGFGAALEHWRYNAPVLGEHHPVYALDLLGFGDAQKASAQYGVRLWVAQVYEFWRTFIGQPVCLVGHSLGALVSLTAAVAHPDMVRGLVLISLPEGRPTLQPAWLNAWVGGLERLLIPVVTLPLFYVLRQPGVIRWVCRSQVYQDPEVVNAALVQMFARPAQESGAGLTLCRLAQASSRPGYAPRVAPLLAALSVPGLLIWGQQDRLIPIQQGQKWIQQFPHLQWAAIPAGHCPQDEAPLVVNQLLDEWLQQWGTGL</sequence>
<keyword evidence="2" id="KW-0378">Hydrolase</keyword>
<dbReference type="InterPro" id="IPR000073">
    <property type="entry name" value="AB_hydrolase_1"/>
</dbReference>
<dbReference type="EMBL" id="CP017675">
    <property type="protein sequence ID" value="APB33938.1"/>
    <property type="molecule type" value="Genomic_DNA"/>
</dbReference>
<proteinExistence type="predicted"/>
<evidence type="ECO:0000313" key="2">
    <source>
        <dbReference type="EMBL" id="APB33938.1"/>
    </source>
</evidence>
<dbReference type="Pfam" id="PF00561">
    <property type="entry name" value="Abhydrolase_1"/>
    <property type="match status" value="1"/>
</dbReference>
<dbReference type="Gene3D" id="3.40.50.1820">
    <property type="entry name" value="alpha/beta hydrolase"/>
    <property type="match status" value="1"/>
</dbReference>
<organism evidence="2 3">
    <name type="scientific">Gloeomargarita lithophora Alchichica-D10</name>
    <dbReference type="NCBI Taxonomy" id="1188229"/>
    <lineage>
        <taxon>Bacteria</taxon>
        <taxon>Bacillati</taxon>
        <taxon>Cyanobacteriota</taxon>
        <taxon>Cyanophyceae</taxon>
        <taxon>Gloeomargaritales</taxon>
        <taxon>Gloeomargaritaceae</taxon>
        <taxon>Gloeomargarita</taxon>
    </lineage>
</organism>
<dbReference type="Proteomes" id="UP000180235">
    <property type="component" value="Chromosome"/>
</dbReference>
<name>A0A1J0ADC6_9CYAN</name>
<accession>A0A1J0ADC6</accession>
<dbReference type="InterPro" id="IPR029058">
    <property type="entry name" value="AB_hydrolase_fold"/>
</dbReference>
<dbReference type="PRINTS" id="PR00412">
    <property type="entry name" value="EPOXHYDRLASE"/>
</dbReference>
<gene>
    <name evidence="2" type="ORF">GlitD10_1614</name>
</gene>
<evidence type="ECO:0000313" key="3">
    <source>
        <dbReference type="Proteomes" id="UP000180235"/>
    </source>
</evidence>
<protein>
    <submittedName>
        <fullName evidence="2">Alpha/beta hydrolase fold protein</fullName>
    </submittedName>
</protein>
<reference evidence="2 3" key="1">
    <citation type="submission" date="2016-10" db="EMBL/GenBank/DDBJ databases">
        <title>Description of Gloeomargarita lithophora gen. nov., sp. nov., a thylakoid-bearing basal-branching cyanobacterium with intracellular carbonates, and proposal for Gloeomargaritales ord. nov.</title>
        <authorList>
            <person name="Moreira D."/>
            <person name="Tavera R."/>
            <person name="Benzerara K."/>
            <person name="Skouri-Panet F."/>
            <person name="Couradeau E."/>
            <person name="Gerard E."/>
            <person name="Loussert C."/>
            <person name="Novelo E."/>
            <person name="Zivanovic Y."/>
            <person name="Lopez-Garcia P."/>
        </authorList>
    </citation>
    <scope>NUCLEOTIDE SEQUENCE [LARGE SCALE GENOMIC DNA]</scope>
    <source>
        <strain evidence="2 3">D10</strain>
    </source>
</reference>
<dbReference type="GO" id="GO:0016787">
    <property type="term" value="F:hydrolase activity"/>
    <property type="evidence" value="ECO:0007669"/>
    <property type="project" value="UniProtKB-KW"/>
</dbReference>
<keyword evidence="3" id="KW-1185">Reference proteome</keyword>
<dbReference type="InterPro" id="IPR000639">
    <property type="entry name" value="Epox_hydrolase-like"/>
</dbReference>
<dbReference type="PANTHER" id="PTHR46438">
    <property type="entry name" value="ALPHA/BETA-HYDROLASES SUPERFAMILY PROTEIN"/>
    <property type="match status" value="1"/>
</dbReference>
<evidence type="ECO:0000259" key="1">
    <source>
        <dbReference type="Pfam" id="PF00561"/>
    </source>
</evidence>
<dbReference type="STRING" id="1188229.GlitD10_1614"/>
<dbReference type="SUPFAM" id="SSF53474">
    <property type="entry name" value="alpha/beta-Hydrolases"/>
    <property type="match status" value="1"/>
</dbReference>
<dbReference type="PANTHER" id="PTHR46438:SF2">
    <property type="entry name" value="ALPHA_BETA-HYDROLASES SUPERFAMILY PROTEIN"/>
    <property type="match status" value="1"/>
</dbReference>